<comment type="caution">
    <text evidence="3">The sequence shown here is derived from an EMBL/GenBank/DDBJ whole genome shotgun (WGS) entry which is preliminary data.</text>
</comment>
<dbReference type="RefSeq" id="WP_230526637.1">
    <property type="nucleotide sequence ID" value="NZ_JAJGAK010000001.1"/>
</dbReference>
<dbReference type="Proteomes" id="UP001165293">
    <property type="component" value="Unassembled WGS sequence"/>
</dbReference>
<evidence type="ECO:0000256" key="1">
    <source>
        <dbReference type="SAM" id="MobiDB-lite"/>
    </source>
</evidence>
<name>A0ABS8JHP2_9GAMM</name>
<dbReference type="EMBL" id="JAJGAK010000001">
    <property type="protein sequence ID" value="MCC8363085.1"/>
    <property type="molecule type" value="Genomic_DNA"/>
</dbReference>
<proteinExistence type="predicted"/>
<organism evidence="3 4">
    <name type="scientific">Noviluteimonas lactosilytica</name>
    <dbReference type="NCBI Taxonomy" id="2888523"/>
    <lineage>
        <taxon>Bacteria</taxon>
        <taxon>Pseudomonadati</taxon>
        <taxon>Pseudomonadota</taxon>
        <taxon>Gammaproteobacteria</taxon>
        <taxon>Lysobacterales</taxon>
        <taxon>Lysobacteraceae</taxon>
        <taxon>Noviluteimonas</taxon>
    </lineage>
</organism>
<keyword evidence="2" id="KW-0472">Membrane</keyword>
<feature type="compositionally biased region" description="Basic residues" evidence="1">
    <location>
        <begin position="103"/>
        <end position="118"/>
    </location>
</feature>
<evidence type="ECO:0008006" key="5">
    <source>
        <dbReference type="Google" id="ProtNLM"/>
    </source>
</evidence>
<keyword evidence="4" id="KW-1185">Reference proteome</keyword>
<accession>A0ABS8JHP2</accession>
<feature type="region of interest" description="Disordered" evidence="1">
    <location>
        <begin position="81"/>
        <end position="127"/>
    </location>
</feature>
<evidence type="ECO:0000313" key="4">
    <source>
        <dbReference type="Proteomes" id="UP001165293"/>
    </source>
</evidence>
<feature type="transmembrane region" description="Helical" evidence="2">
    <location>
        <begin position="57"/>
        <end position="75"/>
    </location>
</feature>
<sequence length="127" mass="13506">MNTKLIALPEKAIDLAGRWGGQAMELVPRAGQWLDAGVKIGAVKTGSKVAMKFVRKHPIATVATVVGAGALWYIAHRKAKQARNGANGDAIEGSSRRVEAKRATKTTRAPRKTARKSTRASAQSSES</sequence>
<evidence type="ECO:0000313" key="3">
    <source>
        <dbReference type="EMBL" id="MCC8363085.1"/>
    </source>
</evidence>
<keyword evidence="2" id="KW-1133">Transmembrane helix</keyword>
<reference evidence="3" key="1">
    <citation type="submission" date="2021-10" db="EMBL/GenBank/DDBJ databases">
        <authorList>
            <person name="Lyu M."/>
            <person name="Wang X."/>
            <person name="Meng X."/>
            <person name="Xu K."/>
        </authorList>
    </citation>
    <scope>NUCLEOTIDE SEQUENCE</scope>
    <source>
        <strain evidence="3">A6</strain>
    </source>
</reference>
<keyword evidence="2" id="KW-0812">Transmembrane</keyword>
<evidence type="ECO:0000256" key="2">
    <source>
        <dbReference type="SAM" id="Phobius"/>
    </source>
</evidence>
<protein>
    <recommendedName>
        <fullName evidence="5">Transmembrane protein</fullName>
    </recommendedName>
</protein>
<gene>
    <name evidence="3" type="ORF">LK996_08355</name>
</gene>